<keyword evidence="5 7" id="KW-1133">Transmembrane helix</keyword>
<organism evidence="9 10">
    <name type="scientific">Sebaldella termitidis (strain ATCC 33386 / NCTC 11300)</name>
    <dbReference type="NCBI Taxonomy" id="526218"/>
    <lineage>
        <taxon>Bacteria</taxon>
        <taxon>Fusobacteriati</taxon>
        <taxon>Fusobacteriota</taxon>
        <taxon>Fusobacteriia</taxon>
        <taxon>Fusobacteriales</taxon>
        <taxon>Leptotrichiaceae</taxon>
        <taxon>Sebaldella</taxon>
    </lineage>
</organism>
<evidence type="ECO:0000313" key="9">
    <source>
        <dbReference type="EMBL" id="ACZ10914.1"/>
    </source>
</evidence>
<dbReference type="Proteomes" id="UP000000845">
    <property type="component" value="Chromosome"/>
</dbReference>
<evidence type="ECO:0000256" key="6">
    <source>
        <dbReference type="ARBA" id="ARBA00023136"/>
    </source>
</evidence>
<keyword evidence="3" id="KW-1003">Cell membrane</keyword>
<dbReference type="InterPro" id="IPR023090">
    <property type="entry name" value="UPF0702_alpha/beta_dom_sf"/>
</dbReference>
<dbReference type="Gene3D" id="3.30.240.20">
    <property type="entry name" value="bsu07140 like domains"/>
    <property type="match status" value="1"/>
</dbReference>
<reference evidence="9 10" key="2">
    <citation type="journal article" date="2010" name="Stand. Genomic Sci.">
        <title>Complete genome sequence of Sebaldella termitidis type strain (NCTC 11300).</title>
        <authorList>
            <person name="Harmon-Smith M."/>
            <person name="Celia L."/>
            <person name="Chertkov O."/>
            <person name="Lapidus A."/>
            <person name="Copeland A."/>
            <person name="Glavina Del Rio T."/>
            <person name="Nolan M."/>
            <person name="Lucas S."/>
            <person name="Tice H."/>
            <person name="Cheng J.F."/>
            <person name="Han C."/>
            <person name="Detter J.C."/>
            <person name="Bruce D."/>
            <person name="Goodwin L."/>
            <person name="Pitluck S."/>
            <person name="Pati A."/>
            <person name="Liolios K."/>
            <person name="Ivanova N."/>
            <person name="Mavromatis K."/>
            <person name="Mikhailova N."/>
            <person name="Chen A."/>
            <person name="Palaniappan K."/>
            <person name="Land M."/>
            <person name="Hauser L."/>
            <person name="Chang Y.J."/>
            <person name="Jeffries C.D."/>
            <person name="Brettin T."/>
            <person name="Goker M."/>
            <person name="Beck B."/>
            <person name="Bristow J."/>
            <person name="Eisen J.A."/>
            <person name="Markowitz V."/>
            <person name="Hugenholtz P."/>
            <person name="Kyrpides N.C."/>
            <person name="Klenk H.P."/>
            <person name="Chen F."/>
        </authorList>
    </citation>
    <scope>NUCLEOTIDE SEQUENCE [LARGE SCALE GENOMIC DNA]</scope>
    <source>
        <strain evidence="10">ATCC 33386 / NCTC 11300</strain>
    </source>
</reference>
<feature type="transmembrane region" description="Helical" evidence="7">
    <location>
        <begin position="6"/>
        <end position="27"/>
    </location>
</feature>
<proteinExistence type="inferred from homology"/>
<evidence type="ECO:0000256" key="1">
    <source>
        <dbReference type="ARBA" id="ARBA00004651"/>
    </source>
</evidence>
<evidence type="ECO:0000256" key="5">
    <source>
        <dbReference type="ARBA" id="ARBA00022989"/>
    </source>
</evidence>
<dbReference type="EMBL" id="CP001739">
    <property type="protein sequence ID" value="ACZ10914.1"/>
    <property type="molecule type" value="Genomic_DNA"/>
</dbReference>
<comment type="subcellular location">
    <subcellularLocation>
        <location evidence="1">Cell membrane</location>
        <topology evidence="1">Multi-pass membrane protein</topology>
    </subcellularLocation>
</comment>
<keyword evidence="4 7" id="KW-0812">Transmembrane</keyword>
<evidence type="ECO:0000313" key="10">
    <source>
        <dbReference type="Proteomes" id="UP000000845"/>
    </source>
</evidence>
<feature type="domain" description="YetF C-terminal" evidence="8">
    <location>
        <begin position="83"/>
        <end position="152"/>
    </location>
</feature>
<dbReference type="KEGG" id="str:Sterm_4082"/>
<dbReference type="eggNOG" id="COG2323">
    <property type="taxonomic scope" value="Bacteria"/>
</dbReference>
<dbReference type="AlphaFoldDB" id="D1AGG2"/>
<protein>
    <recommendedName>
        <fullName evidence="8">YetF C-terminal domain-containing protein</fullName>
    </recommendedName>
</protein>
<dbReference type="HOGENOM" id="CLU_077149_3_1_0"/>
<reference evidence="10" key="1">
    <citation type="submission" date="2009-09" db="EMBL/GenBank/DDBJ databases">
        <title>The complete chromosome of Sebaldella termitidis ATCC 33386.</title>
        <authorList>
            <consortium name="US DOE Joint Genome Institute (JGI-PGF)"/>
            <person name="Lucas S."/>
            <person name="Copeland A."/>
            <person name="Lapidus A."/>
            <person name="Glavina del Rio T."/>
            <person name="Dalin E."/>
            <person name="Tice H."/>
            <person name="Bruce D."/>
            <person name="Goodwin L."/>
            <person name="Pitluck S."/>
            <person name="Kyrpides N."/>
            <person name="Mavromatis K."/>
            <person name="Ivanova N."/>
            <person name="Mikhailova N."/>
            <person name="Sims D."/>
            <person name="Meincke L."/>
            <person name="Brettin T."/>
            <person name="Detter J.C."/>
            <person name="Han C."/>
            <person name="Larimer F."/>
            <person name="Land M."/>
            <person name="Hauser L."/>
            <person name="Markowitz V."/>
            <person name="Cheng J.F."/>
            <person name="Hugenholtz P."/>
            <person name="Woyke T."/>
            <person name="Wu D."/>
            <person name="Eisen J.A."/>
        </authorList>
    </citation>
    <scope>NUCLEOTIDE SEQUENCE [LARGE SCALE GENOMIC DNA]</scope>
    <source>
        <strain evidence="10">ATCC 33386 / NCTC 11300</strain>
    </source>
</reference>
<comment type="similarity">
    <text evidence="2">Belongs to the UPF0702 family.</text>
</comment>
<evidence type="ECO:0000256" key="2">
    <source>
        <dbReference type="ARBA" id="ARBA00006448"/>
    </source>
</evidence>
<sequence length="171" mass="19552">MAYEYLKIAFSTTVVYFFIILALRLFGKKELAQLTTVDLVFILLISNAVQNAMVGPNSTLSGGITAAITLFIWNYLLKLLLYRSRKLDDAIQGKPILLIYKGYVNEENLRKTRITFEELYEAVREHGVKEVKEVDLAMLERDGNISVLSDSFSKKTLKKRKSHRAVKQNTE</sequence>
<dbReference type="PANTHER" id="PTHR34582:SF6">
    <property type="entry name" value="UPF0702 TRANSMEMBRANE PROTEIN YCAP"/>
    <property type="match status" value="1"/>
</dbReference>
<dbReference type="RefSeq" id="WP_012863489.1">
    <property type="nucleotide sequence ID" value="NC_013517.1"/>
</dbReference>
<accession>D1AGG2</accession>
<dbReference type="PANTHER" id="PTHR34582">
    <property type="entry name" value="UPF0702 TRANSMEMBRANE PROTEIN YCAP"/>
    <property type="match status" value="1"/>
</dbReference>
<dbReference type="STRING" id="526218.Sterm_4082"/>
<evidence type="ECO:0000256" key="3">
    <source>
        <dbReference type="ARBA" id="ARBA00022475"/>
    </source>
</evidence>
<evidence type="ECO:0000259" key="8">
    <source>
        <dbReference type="Pfam" id="PF04239"/>
    </source>
</evidence>
<evidence type="ECO:0000256" key="7">
    <source>
        <dbReference type="SAM" id="Phobius"/>
    </source>
</evidence>
<keyword evidence="10" id="KW-1185">Reference proteome</keyword>
<name>D1AGG2_SEBTE</name>
<keyword evidence="6 7" id="KW-0472">Membrane</keyword>
<evidence type="ECO:0000256" key="4">
    <source>
        <dbReference type="ARBA" id="ARBA00022692"/>
    </source>
</evidence>
<feature type="transmembrane region" description="Helical" evidence="7">
    <location>
        <begin position="59"/>
        <end position="77"/>
    </location>
</feature>
<dbReference type="GO" id="GO:0005886">
    <property type="term" value="C:plasma membrane"/>
    <property type="evidence" value="ECO:0007669"/>
    <property type="project" value="UniProtKB-SubCell"/>
</dbReference>
<dbReference type="InterPro" id="IPR007353">
    <property type="entry name" value="DUF421"/>
</dbReference>
<dbReference type="Pfam" id="PF04239">
    <property type="entry name" value="DUF421"/>
    <property type="match status" value="1"/>
</dbReference>
<gene>
    <name evidence="9" type="ordered locus">Sterm_4082</name>
</gene>